<keyword evidence="1" id="KW-0472">Membrane</keyword>
<gene>
    <name evidence="3" type="ORF">cyc_07945</name>
</gene>
<feature type="domain" description="RSE1/DDB1/CPSF1 second beta-propeller" evidence="2">
    <location>
        <begin position="46"/>
        <end position="132"/>
    </location>
</feature>
<dbReference type="VEuPathDB" id="ToxoDB:LOC34618226"/>
<evidence type="ECO:0000313" key="3">
    <source>
        <dbReference type="EMBL" id="OEH79967.1"/>
    </source>
</evidence>
<reference evidence="3 4" key="1">
    <citation type="journal article" date="2016" name="BMC Genomics">
        <title>Comparative genomics reveals Cyclospora cayetanensis possesses coccidia-like metabolism and invasion components but unique surface antigens.</title>
        <authorList>
            <person name="Liu S."/>
            <person name="Wang L."/>
            <person name="Zheng H."/>
            <person name="Xu Z."/>
            <person name="Roellig D.M."/>
            <person name="Li N."/>
            <person name="Frace M.A."/>
            <person name="Tang K."/>
            <person name="Arrowood M.J."/>
            <person name="Moss D.M."/>
            <person name="Zhang L."/>
            <person name="Feng Y."/>
            <person name="Xiao L."/>
        </authorList>
    </citation>
    <scope>NUCLEOTIDE SEQUENCE [LARGE SCALE GENOMIC DNA]</scope>
    <source>
        <strain evidence="3 4">CHN_HEN01</strain>
    </source>
</reference>
<dbReference type="VEuPathDB" id="ToxoDB:cyc_07945"/>
<organism evidence="3 4">
    <name type="scientific">Cyclospora cayetanensis</name>
    <dbReference type="NCBI Taxonomy" id="88456"/>
    <lineage>
        <taxon>Eukaryota</taxon>
        <taxon>Sar</taxon>
        <taxon>Alveolata</taxon>
        <taxon>Apicomplexa</taxon>
        <taxon>Conoidasida</taxon>
        <taxon>Coccidia</taxon>
        <taxon>Eucoccidiorida</taxon>
        <taxon>Eimeriorina</taxon>
        <taxon>Eimeriidae</taxon>
        <taxon>Cyclospora</taxon>
    </lineage>
</organism>
<sequence>MEKYETLVWLAVGGIIMFFLRSFCCRWGGFQTDGSVFLLVAERVMLLQVGLNTGVMIRSSIDPVTGSLSDQRTRFLGGRAARFHLVRMGNKMAVMGLSEKSWLSFFFQGRFQCAPLHYDPLECIASFSSEQVCVGDCPLATTLKSDLLGLETRAKQDFRRRSGGRELPS</sequence>
<feature type="transmembrane region" description="Helical" evidence="1">
    <location>
        <begin position="6"/>
        <end position="24"/>
    </location>
</feature>
<evidence type="ECO:0000256" key="1">
    <source>
        <dbReference type="SAM" id="Phobius"/>
    </source>
</evidence>
<evidence type="ECO:0000259" key="2">
    <source>
        <dbReference type="Pfam" id="PF23726"/>
    </source>
</evidence>
<dbReference type="InParanoid" id="A0A1D3D948"/>
<dbReference type="InterPro" id="IPR058543">
    <property type="entry name" value="Beta-prop_RSE1/DDB1/CPSF1_2nd"/>
</dbReference>
<accession>A0A1D3D948</accession>
<protein>
    <submittedName>
        <fullName evidence="3">Splicing factor subunit</fullName>
    </submittedName>
</protein>
<proteinExistence type="predicted"/>
<name>A0A1D3D948_9EIME</name>
<dbReference type="Gene3D" id="2.130.10.10">
    <property type="entry name" value="YVTN repeat-like/Quinoprotein amine dehydrogenase"/>
    <property type="match status" value="1"/>
</dbReference>
<keyword evidence="1" id="KW-1133">Transmembrane helix</keyword>
<keyword evidence="1" id="KW-0812">Transmembrane</keyword>
<keyword evidence="4" id="KW-1185">Reference proteome</keyword>
<dbReference type="Proteomes" id="UP000095192">
    <property type="component" value="Unassembled WGS sequence"/>
</dbReference>
<dbReference type="Pfam" id="PF23726">
    <property type="entry name" value="Beta-prop_RSE1_2nd"/>
    <property type="match status" value="1"/>
</dbReference>
<evidence type="ECO:0000313" key="4">
    <source>
        <dbReference type="Proteomes" id="UP000095192"/>
    </source>
</evidence>
<dbReference type="EMBL" id="JROU02000223">
    <property type="protein sequence ID" value="OEH79967.1"/>
    <property type="molecule type" value="Genomic_DNA"/>
</dbReference>
<dbReference type="InterPro" id="IPR015943">
    <property type="entry name" value="WD40/YVTN_repeat-like_dom_sf"/>
</dbReference>
<dbReference type="AlphaFoldDB" id="A0A1D3D948"/>
<comment type="caution">
    <text evidence="3">The sequence shown here is derived from an EMBL/GenBank/DDBJ whole genome shotgun (WGS) entry which is preliminary data.</text>
</comment>